<name>A0A1I0CN98_9FIRM</name>
<keyword evidence="7" id="KW-1185">Reference proteome</keyword>
<dbReference type="AlphaFoldDB" id="A0A1I0CN98"/>
<evidence type="ECO:0000313" key="7">
    <source>
        <dbReference type="Proteomes" id="UP000198508"/>
    </source>
</evidence>
<dbReference type="PANTHER" id="PTHR34294">
    <property type="entry name" value="TRANSCRIPTIONAL REGULATOR-RELATED"/>
    <property type="match status" value="1"/>
</dbReference>
<dbReference type="GO" id="GO:0030246">
    <property type="term" value="F:carbohydrate binding"/>
    <property type="evidence" value="ECO:0007669"/>
    <property type="project" value="InterPro"/>
</dbReference>
<evidence type="ECO:0000256" key="1">
    <source>
        <dbReference type="ARBA" id="ARBA00010466"/>
    </source>
</evidence>
<sequence length="326" mass="36080">MIAYNKLSLVVSVARLYYENGFGQGEIAKQLNISRSYVSKLLTMAKEENIVTVTIKDPLQVESRIEQAIRSHFQLRRVIITPSKVGENSLASLCDTAAKYLDMILKSGDSIITCWGRTMYVLSQRILPRSDLEGIRVICPAGMPTNFNQNTYCIESAVNMAEGLGGVPYFLPAPVLIRDRTAREAFLREQSIAEVMQYAEEANIAVFTLGDMNRSSFWTNAGAVTEEEMQELFEKGATGDAFLHILNRSGAICDESLDEQTISISLKKLKQKEYRIGVAAGREKIDVVYSALLGGVVNALVIDEDIAKAILEKISPRGGPSQQWRG</sequence>
<comment type="similarity">
    <text evidence="1">Belongs to the SorC transcriptional regulatory family.</text>
</comment>
<evidence type="ECO:0000313" key="6">
    <source>
        <dbReference type="EMBL" id="SET21135.1"/>
    </source>
</evidence>
<dbReference type="InterPro" id="IPR013324">
    <property type="entry name" value="RNA_pol_sigma_r3/r4-like"/>
</dbReference>
<dbReference type="EMBL" id="FOIM01000003">
    <property type="protein sequence ID" value="SET21135.1"/>
    <property type="molecule type" value="Genomic_DNA"/>
</dbReference>
<dbReference type="SUPFAM" id="SSF100950">
    <property type="entry name" value="NagB/RpiA/CoA transferase-like"/>
    <property type="match status" value="1"/>
</dbReference>
<evidence type="ECO:0000259" key="5">
    <source>
        <dbReference type="Pfam" id="PF04198"/>
    </source>
</evidence>
<evidence type="ECO:0000256" key="2">
    <source>
        <dbReference type="ARBA" id="ARBA00023015"/>
    </source>
</evidence>
<protein>
    <submittedName>
        <fullName evidence="6">Deoxyribonucleoside regulator</fullName>
    </submittedName>
</protein>
<keyword evidence="3" id="KW-0238">DNA-binding</keyword>
<accession>A0A1I0CN98</accession>
<evidence type="ECO:0000256" key="4">
    <source>
        <dbReference type="ARBA" id="ARBA00023163"/>
    </source>
</evidence>
<gene>
    <name evidence="6" type="ORF">SAMN05216313_10378</name>
</gene>
<proteinExistence type="inferred from homology"/>
<dbReference type="PANTHER" id="PTHR34294:SF1">
    <property type="entry name" value="TRANSCRIPTIONAL REGULATOR LSRR"/>
    <property type="match status" value="1"/>
</dbReference>
<evidence type="ECO:0000256" key="3">
    <source>
        <dbReference type="ARBA" id="ARBA00023125"/>
    </source>
</evidence>
<dbReference type="Pfam" id="PF04198">
    <property type="entry name" value="Sugar-bind"/>
    <property type="match status" value="1"/>
</dbReference>
<dbReference type="GeneID" id="93279713"/>
<dbReference type="Gene3D" id="1.10.10.60">
    <property type="entry name" value="Homeodomain-like"/>
    <property type="match status" value="1"/>
</dbReference>
<feature type="domain" description="Sugar-binding" evidence="5">
    <location>
        <begin position="62"/>
        <end position="312"/>
    </location>
</feature>
<dbReference type="Proteomes" id="UP000198508">
    <property type="component" value="Unassembled WGS sequence"/>
</dbReference>
<reference evidence="7" key="1">
    <citation type="submission" date="2016-10" db="EMBL/GenBank/DDBJ databases">
        <authorList>
            <person name="Varghese N."/>
            <person name="Submissions S."/>
        </authorList>
    </citation>
    <scope>NUCLEOTIDE SEQUENCE [LARGE SCALE GENOMIC DNA]</scope>
    <source>
        <strain evidence="7">NLAE-zl-G277</strain>
    </source>
</reference>
<dbReference type="InterPro" id="IPR037171">
    <property type="entry name" value="NagB/RpiA_transferase-like"/>
</dbReference>
<dbReference type="RefSeq" id="WP_092361044.1">
    <property type="nucleotide sequence ID" value="NZ_DAINWJ010000120.1"/>
</dbReference>
<keyword evidence="2" id="KW-0805">Transcription regulation</keyword>
<keyword evidence="4" id="KW-0804">Transcription</keyword>
<organism evidence="6 7">
    <name type="scientific">Enterocloster lavalensis</name>
    <dbReference type="NCBI Taxonomy" id="460384"/>
    <lineage>
        <taxon>Bacteria</taxon>
        <taxon>Bacillati</taxon>
        <taxon>Bacillota</taxon>
        <taxon>Clostridia</taxon>
        <taxon>Lachnospirales</taxon>
        <taxon>Lachnospiraceae</taxon>
        <taxon>Enterocloster</taxon>
    </lineage>
</organism>
<dbReference type="InterPro" id="IPR051054">
    <property type="entry name" value="SorC_transcr_regulators"/>
</dbReference>
<dbReference type="STRING" id="460384.SAMN05216313_10378"/>
<dbReference type="Gene3D" id="3.40.50.1360">
    <property type="match status" value="1"/>
</dbReference>
<dbReference type="SUPFAM" id="SSF88659">
    <property type="entry name" value="Sigma3 and sigma4 domains of RNA polymerase sigma factors"/>
    <property type="match status" value="1"/>
</dbReference>
<dbReference type="InterPro" id="IPR007324">
    <property type="entry name" value="Sugar-bd_dom_put"/>
</dbReference>
<dbReference type="GO" id="GO:0003677">
    <property type="term" value="F:DNA binding"/>
    <property type="evidence" value="ECO:0007669"/>
    <property type="project" value="UniProtKB-KW"/>
</dbReference>